<keyword evidence="11" id="KW-1185">Reference proteome</keyword>
<dbReference type="AlphaFoldDB" id="A0A1I4ZJ16"/>
<dbReference type="GO" id="GO:0050660">
    <property type="term" value="F:flavin adenine dinucleotide binding"/>
    <property type="evidence" value="ECO:0007669"/>
    <property type="project" value="InterPro"/>
</dbReference>
<feature type="domain" description="Acyl-CoA dehydrogenase/oxidase C-terminal" evidence="7">
    <location>
        <begin position="229"/>
        <end position="368"/>
    </location>
</feature>
<dbReference type="STRING" id="578942.SAMN05216289_12627"/>
<dbReference type="Gene3D" id="1.20.140.10">
    <property type="entry name" value="Butyryl-CoA Dehydrogenase, subunit A, domain 3"/>
    <property type="match status" value="1"/>
</dbReference>
<dbReference type="GO" id="GO:0003995">
    <property type="term" value="F:acyl-CoA dehydrogenase activity"/>
    <property type="evidence" value="ECO:0007669"/>
    <property type="project" value="TreeGrafter"/>
</dbReference>
<feature type="domain" description="Acyl-CoA oxidase/dehydrogenase middle" evidence="8">
    <location>
        <begin position="127"/>
        <end position="208"/>
    </location>
</feature>
<evidence type="ECO:0000256" key="3">
    <source>
        <dbReference type="ARBA" id="ARBA00022630"/>
    </source>
</evidence>
<evidence type="ECO:0000256" key="4">
    <source>
        <dbReference type="ARBA" id="ARBA00022827"/>
    </source>
</evidence>
<name>A0A1I4ZJ16_9GAMM</name>
<dbReference type="PANTHER" id="PTHR43884">
    <property type="entry name" value="ACYL-COA DEHYDROGENASE"/>
    <property type="match status" value="1"/>
</dbReference>
<keyword evidence="4 6" id="KW-0274">FAD</keyword>
<sequence>MDFSFNDEQQMLLDTTQRFLASAYGFEQRHKLLESEAGWSREIWSQLAELGLLAVDIPEVDGGIGAGPVGVMLVAQATGHGLLLEPFLSSAIIATDAIVRCGSDAQRARWLPALASGERIAVLAHEEAQSGIAIDTITTRATRSGEGWILSGAKSVVYHAPMADMLLVTARDDQGIGLFAVPGDTQGLTRHPLRTVDGQRAADIELENVEVGADARLGADVTAALAEVIDNGIAALCADAFGALERILKATIEYSRSRKQFGVPIGSFQALQHRMADMLIQLEQARSMVYLATSHCRDADPVARRAAVSGAKVLIGKAARFIGQQAVQLHGGMGMTDELDVSHCFKRLLAFELRFGSTDAHLADCRQRLRAA</sequence>
<keyword evidence="3 6" id="KW-0285">Flavoprotein</keyword>
<evidence type="ECO:0000259" key="9">
    <source>
        <dbReference type="Pfam" id="PF02771"/>
    </source>
</evidence>
<dbReference type="OrthoDB" id="9769473at2"/>
<dbReference type="RefSeq" id="WP_092409471.1">
    <property type="nucleotide sequence ID" value="NZ_FOVF01000026.1"/>
</dbReference>
<evidence type="ECO:0000256" key="6">
    <source>
        <dbReference type="RuleBase" id="RU362125"/>
    </source>
</evidence>
<dbReference type="InterPro" id="IPR009075">
    <property type="entry name" value="AcylCo_DH/oxidase_C"/>
</dbReference>
<proteinExistence type="inferred from homology"/>
<comment type="similarity">
    <text evidence="2 6">Belongs to the acyl-CoA dehydrogenase family.</text>
</comment>
<feature type="domain" description="Acyl-CoA dehydrogenase/oxidase N-terminal" evidence="9">
    <location>
        <begin position="6"/>
        <end position="118"/>
    </location>
</feature>
<protein>
    <submittedName>
        <fullName evidence="10">Acyl-CoA dehydrogenase</fullName>
    </submittedName>
</protein>
<dbReference type="Gene3D" id="2.40.110.10">
    <property type="entry name" value="Butyryl-CoA Dehydrogenase, subunit A, domain 2"/>
    <property type="match status" value="1"/>
</dbReference>
<dbReference type="InterPro" id="IPR006091">
    <property type="entry name" value="Acyl-CoA_Oxase/DH_mid-dom"/>
</dbReference>
<gene>
    <name evidence="10" type="ORF">SAMN05216289_12627</name>
</gene>
<accession>A0A1I4ZJ16</accession>
<dbReference type="InterPro" id="IPR037069">
    <property type="entry name" value="AcylCoA_DH/ox_N_sf"/>
</dbReference>
<evidence type="ECO:0000256" key="5">
    <source>
        <dbReference type="ARBA" id="ARBA00023002"/>
    </source>
</evidence>
<dbReference type="Proteomes" id="UP000198575">
    <property type="component" value="Unassembled WGS sequence"/>
</dbReference>
<dbReference type="InterPro" id="IPR013786">
    <property type="entry name" value="AcylCoA_DH/ox_N"/>
</dbReference>
<dbReference type="CDD" id="cd00567">
    <property type="entry name" value="ACAD"/>
    <property type="match status" value="1"/>
</dbReference>
<evidence type="ECO:0000256" key="1">
    <source>
        <dbReference type="ARBA" id="ARBA00001974"/>
    </source>
</evidence>
<dbReference type="EMBL" id="FOVF01000026">
    <property type="protein sequence ID" value="SFN50137.1"/>
    <property type="molecule type" value="Genomic_DNA"/>
</dbReference>
<dbReference type="InterPro" id="IPR046373">
    <property type="entry name" value="Acyl-CoA_Oxase/DH_mid-dom_sf"/>
</dbReference>
<dbReference type="SUPFAM" id="SSF56645">
    <property type="entry name" value="Acyl-CoA dehydrogenase NM domain-like"/>
    <property type="match status" value="1"/>
</dbReference>
<dbReference type="Gene3D" id="1.10.540.10">
    <property type="entry name" value="Acyl-CoA dehydrogenase/oxidase, N-terminal domain"/>
    <property type="match status" value="1"/>
</dbReference>
<evidence type="ECO:0000259" key="8">
    <source>
        <dbReference type="Pfam" id="PF02770"/>
    </source>
</evidence>
<comment type="cofactor">
    <cofactor evidence="1 6">
        <name>FAD</name>
        <dbReference type="ChEBI" id="CHEBI:57692"/>
    </cofactor>
</comment>
<evidence type="ECO:0000256" key="2">
    <source>
        <dbReference type="ARBA" id="ARBA00009347"/>
    </source>
</evidence>
<evidence type="ECO:0000313" key="10">
    <source>
        <dbReference type="EMBL" id="SFN50137.1"/>
    </source>
</evidence>
<dbReference type="InterPro" id="IPR009100">
    <property type="entry name" value="AcylCoA_DH/oxidase_NM_dom_sf"/>
</dbReference>
<dbReference type="PANTHER" id="PTHR43884:SF20">
    <property type="entry name" value="ACYL-COA DEHYDROGENASE FADE28"/>
    <property type="match status" value="1"/>
</dbReference>
<evidence type="ECO:0000259" key="7">
    <source>
        <dbReference type="Pfam" id="PF00441"/>
    </source>
</evidence>
<reference evidence="10 11" key="1">
    <citation type="submission" date="2016-10" db="EMBL/GenBank/DDBJ databases">
        <authorList>
            <person name="de Groot N.N."/>
        </authorList>
    </citation>
    <scope>NUCLEOTIDE SEQUENCE [LARGE SCALE GENOMIC DNA]</scope>
    <source>
        <strain evidence="10 11">CGMCC 1.7659</strain>
    </source>
</reference>
<dbReference type="Pfam" id="PF02771">
    <property type="entry name" value="Acyl-CoA_dh_N"/>
    <property type="match status" value="1"/>
</dbReference>
<evidence type="ECO:0000313" key="11">
    <source>
        <dbReference type="Proteomes" id="UP000198575"/>
    </source>
</evidence>
<dbReference type="InterPro" id="IPR036250">
    <property type="entry name" value="AcylCo_DH-like_C"/>
</dbReference>
<dbReference type="Pfam" id="PF00441">
    <property type="entry name" value="Acyl-CoA_dh_1"/>
    <property type="match status" value="1"/>
</dbReference>
<dbReference type="Pfam" id="PF02770">
    <property type="entry name" value="Acyl-CoA_dh_M"/>
    <property type="match status" value="1"/>
</dbReference>
<organism evidence="10 11">
    <name type="scientific">Dokdonella immobilis</name>
    <dbReference type="NCBI Taxonomy" id="578942"/>
    <lineage>
        <taxon>Bacteria</taxon>
        <taxon>Pseudomonadati</taxon>
        <taxon>Pseudomonadota</taxon>
        <taxon>Gammaproteobacteria</taxon>
        <taxon>Lysobacterales</taxon>
        <taxon>Rhodanobacteraceae</taxon>
        <taxon>Dokdonella</taxon>
    </lineage>
</organism>
<dbReference type="SUPFAM" id="SSF47203">
    <property type="entry name" value="Acyl-CoA dehydrogenase C-terminal domain-like"/>
    <property type="match status" value="1"/>
</dbReference>
<keyword evidence="5 6" id="KW-0560">Oxidoreductase</keyword>